<dbReference type="InterPro" id="IPR000971">
    <property type="entry name" value="Globin"/>
</dbReference>
<dbReference type="InterPro" id="IPR012292">
    <property type="entry name" value="Globin/Proto"/>
</dbReference>
<evidence type="ECO:0000256" key="5">
    <source>
        <dbReference type="ARBA" id="ARBA00022621"/>
    </source>
</evidence>
<feature type="domain" description="Globin" evidence="9">
    <location>
        <begin position="34"/>
        <end position="97"/>
    </location>
</feature>
<dbReference type="GeneTree" id="ENSGT00940000163288"/>
<reference evidence="10" key="3">
    <citation type="submission" date="2025-09" db="UniProtKB">
        <authorList>
            <consortium name="Ensembl"/>
        </authorList>
    </citation>
    <scope>IDENTIFICATION</scope>
    <source>
        <strain evidence="10">Hd-rR</strain>
    </source>
</reference>
<reference evidence="10" key="2">
    <citation type="submission" date="2025-08" db="UniProtKB">
        <authorList>
            <consortium name="Ensembl"/>
        </authorList>
    </citation>
    <scope>IDENTIFICATION</scope>
    <source>
        <strain evidence="10">Hd-rR</strain>
    </source>
</reference>
<dbReference type="AlphaFoldDB" id="A0A3B3I7H0"/>
<comment type="subunit">
    <text evidence="2">Heterotetramer of two alpha chains and two beta chains.</text>
</comment>
<keyword evidence="7" id="KW-0408">Iron</keyword>
<dbReference type="GO" id="GO:0019825">
    <property type="term" value="F:oxygen binding"/>
    <property type="evidence" value="ECO:0007669"/>
    <property type="project" value="InterPro"/>
</dbReference>
<dbReference type="Pfam" id="PF00042">
    <property type="entry name" value="Globin"/>
    <property type="match status" value="1"/>
</dbReference>
<evidence type="ECO:0000313" key="11">
    <source>
        <dbReference type="Proteomes" id="UP000001038"/>
    </source>
</evidence>
<dbReference type="Bgee" id="ENSORLG00000023522">
    <property type="expression patterns" value="Expressed in pharyngeal gill and 14 other cell types or tissues"/>
</dbReference>
<evidence type="ECO:0000256" key="8">
    <source>
        <dbReference type="RuleBase" id="RU000356"/>
    </source>
</evidence>
<evidence type="ECO:0000256" key="3">
    <source>
        <dbReference type="ARBA" id="ARBA00022448"/>
    </source>
</evidence>
<proteinExistence type="inferred from homology"/>
<dbReference type="InterPro" id="IPR009050">
    <property type="entry name" value="Globin-like_sf"/>
</dbReference>
<evidence type="ECO:0000256" key="6">
    <source>
        <dbReference type="ARBA" id="ARBA00022723"/>
    </source>
</evidence>
<evidence type="ECO:0000256" key="4">
    <source>
        <dbReference type="ARBA" id="ARBA00022617"/>
    </source>
</evidence>
<dbReference type="InterPro" id="IPR050056">
    <property type="entry name" value="Hemoglobin_oxygen_transport"/>
</dbReference>
<comment type="similarity">
    <text evidence="1 8">Belongs to the globin family.</text>
</comment>
<dbReference type="SUPFAM" id="SSF46458">
    <property type="entry name" value="Globin-like"/>
    <property type="match status" value="1"/>
</dbReference>
<accession>A0A3B3I7H0</accession>
<dbReference type="GO" id="GO:0005344">
    <property type="term" value="F:oxygen carrier activity"/>
    <property type="evidence" value="ECO:0007669"/>
    <property type="project" value="UniProtKB-KW"/>
</dbReference>
<reference evidence="10 11" key="1">
    <citation type="journal article" date="2007" name="Nature">
        <title>The medaka draft genome and insights into vertebrate genome evolution.</title>
        <authorList>
            <person name="Kasahara M."/>
            <person name="Naruse K."/>
            <person name="Sasaki S."/>
            <person name="Nakatani Y."/>
            <person name="Qu W."/>
            <person name="Ahsan B."/>
            <person name="Yamada T."/>
            <person name="Nagayasu Y."/>
            <person name="Doi K."/>
            <person name="Kasai Y."/>
            <person name="Jindo T."/>
            <person name="Kobayashi D."/>
            <person name="Shimada A."/>
            <person name="Toyoda A."/>
            <person name="Kuroki Y."/>
            <person name="Fujiyama A."/>
            <person name="Sasaki T."/>
            <person name="Shimizu A."/>
            <person name="Asakawa S."/>
            <person name="Shimizu N."/>
            <person name="Hashimoto S."/>
            <person name="Yang J."/>
            <person name="Lee Y."/>
            <person name="Matsushima K."/>
            <person name="Sugano S."/>
            <person name="Sakaizumi M."/>
            <person name="Narita T."/>
            <person name="Ohishi K."/>
            <person name="Haga S."/>
            <person name="Ohta F."/>
            <person name="Nomoto H."/>
            <person name="Nogata K."/>
            <person name="Morishita T."/>
            <person name="Endo T."/>
            <person name="Shin-I T."/>
            <person name="Takeda H."/>
            <person name="Morishita S."/>
            <person name="Kohara Y."/>
        </authorList>
    </citation>
    <scope>NUCLEOTIDE SEQUENCE [LARGE SCALE GENOMIC DNA]</scope>
    <source>
        <strain evidence="10 11">Hd-rR</strain>
    </source>
</reference>
<dbReference type="Gene3D" id="1.10.490.10">
    <property type="entry name" value="Globins"/>
    <property type="match status" value="1"/>
</dbReference>
<evidence type="ECO:0000256" key="7">
    <source>
        <dbReference type="ARBA" id="ARBA00023004"/>
    </source>
</evidence>
<dbReference type="PANTHER" id="PTHR11442:SF93">
    <property type="entry name" value="ALPHA GLOBIN-LIKE-RELATED"/>
    <property type="match status" value="1"/>
</dbReference>
<dbReference type="Proteomes" id="UP000001038">
    <property type="component" value="Chromosome 8"/>
</dbReference>
<dbReference type="PANTHER" id="PTHR11442">
    <property type="entry name" value="HEMOGLOBIN FAMILY MEMBER"/>
    <property type="match status" value="1"/>
</dbReference>
<keyword evidence="4 8" id="KW-0349">Heme</keyword>
<evidence type="ECO:0000256" key="2">
    <source>
        <dbReference type="ARBA" id="ARBA00011125"/>
    </source>
</evidence>
<keyword evidence="3 8" id="KW-0813">Transport</keyword>
<keyword evidence="5 8" id="KW-0561">Oxygen transport</keyword>
<evidence type="ECO:0000259" key="9">
    <source>
        <dbReference type="Pfam" id="PF00042"/>
    </source>
</evidence>
<evidence type="ECO:0000313" key="10">
    <source>
        <dbReference type="Ensembl" id="ENSORLP00000040076.1"/>
    </source>
</evidence>
<sequence length="142" mass="16081">GFLNCKDYLIIRLKKRKSASRADEIGAVAMGRLTKTYFSHWSDLSPDSAQVEKHGATIMAAIGEAISKIHDLVVALSKLSGLHAFKLRVDPVNFKVRTNGITLCKRRFRSFLIILNFILLPEVHVSVDKFLNNLAWLWLRDC</sequence>
<organism evidence="10 11">
    <name type="scientific">Oryzias latipes</name>
    <name type="common">Japanese rice fish</name>
    <name type="synonym">Japanese killifish</name>
    <dbReference type="NCBI Taxonomy" id="8090"/>
    <lineage>
        <taxon>Eukaryota</taxon>
        <taxon>Metazoa</taxon>
        <taxon>Chordata</taxon>
        <taxon>Craniata</taxon>
        <taxon>Vertebrata</taxon>
        <taxon>Euteleostomi</taxon>
        <taxon>Actinopterygii</taxon>
        <taxon>Neopterygii</taxon>
        <taxon>Teleostei</taxon>
        <taxon>Neoteleostei</taxon>
        <taxon>Acanthomorphata</taxon>
        <taxon>Ovalentaria</taxon>
        <taxon>Atherinomorphae</taxon>
        <taxon>Beloniformes</taxon>
        <taxon>Adrianichthyidae</taxon>
        <taxon>Oryziinae</taxon>
        <taxon>Oryzias</taxon>
    </lineage>
</organism>
<dbReference type="GO" id="GO:0046872">
    <property type="term" value="F:metal ion binding"/>
    <property type="evidence" value="ECO:0007669"/>
    <property type="project" value="UniProtKB-KW"/>
</dbReference>
<name>A0A3B3I7H0_ORYLA</name>
<keyword evidence="6" id="KW-0479">Metal-binding</keyword>
<protein>
    <recommendedName>
        <fullName evidence="9">Globin domain-containing protein</fullName>
    </recommendedName>
</protein>
<dbReference type="GO" id="GO:0020037">
    <property type="term" value="F:heme binding"/>
    <property type="evidence" value="ECO:0007669"/>
    <property type="project" value="InterPro"/>
</dbReference>
<keyword evidence="11" id="KW-1185">Reference proteome</keyword>
<evidence type="ECO:0000256" key="1">
    <source>
        <dbReference type="ARBA" id="ARBA00008705"/>
    </source>
</evidence>
<dbReference type="Ensembl" id="ENSORLT00000039856.1">
    <property type="protein sequence ID" value="ENSORLP00000040076.1"/>
    <property type="gene ID" value="ENSORLG00000023522.1"/>
</dbReference>